<accession>A0A381R5K5</accession>
<dbReference type="InterPro" id="IPR003779">
    <property type="entry name" value="CMD-like"/>
</dbReference>
<evidence type="ECO:0000313" key="3">
    <source>
        <dbReference type="EMBL" id="SUZ87031.1"/>
    </source>
</evidence>
<name>A0A381R5K5_9ZZZZ</name>
<dbReference type="GO" id="GO:0051920">
    <property type="term" value="F:peroxiredoxin activity"/>
    <property type="evidence" value="ECO:0007669"/>
    <property type="project" value="InterPro"/>
</dbReference>
<evidence type="ECO:0000259" key="2">
    <source>
        <dbReference type="Pfam" id="PF02627"/>
    </source>
</evidence>
<protein>
    <recommendedName>
        <fullName evidence="2">Carboxymuconolactone decarboxylase-like domain-containing protein</fullName>
    </recommendedName>
</protein>
<dbReference type="EMBL" id="UINC01001705">
    <property type="protein sequence ID" value="SUZ87031.1"/>
    <property type="molecule type" value="Genomic_DNA"/>
</dbReference>
<organism evidence="3">
    <name type="scientific">marine metagenome</name>
    <dbReference type="NCBI Taxonomy" id="408172"/>
    <lineage>
        <taxon>unclassified sequences</taxon>
        <taxon>metagenomes</taxon>
        <taxon>ecological metagenomes</taxon>
    </lineage>
</organism>
<dbReference type="Gene3D" id="1.20.1290.10">
    <property type="entry name" value="AhpD-like"/>
    <property type="match status" value="2"/>
</dbReference>
<feature type="region of interest" description="Disordered" evidence="1">
    <location>
        <begin position="24"/>
        <end position="44"/>
    </location>
</feature>
<reference evidence="3" key="1">
    <citation type="submission" date="2018-05" db="EMBL/GenBank/DDBJ databases">
        <authorList>
            <person name="Lanie J.A."/>
            <person name="Ng W.-L."/>
            <person name="Kazmierczak K.M."/>
            <person name="Andrzejewski T.M."/>
            <person name="Davidsen T.M."/>
            <person name="Wayne K.J."/>
            <person name="Tettelin H."/>
            <person name="Glass J.I."/>
            <person name="Rusch D."/>
            <person name="Podicherti R."/>
            <person name="Tsui H.-C.T."/>
            <person name="Winkler M.E."/>
        </authorList>
    </citation>
    <scope>NUCLEOTIDE SEQUENCE</scope>
</reference>
<feature type="domain" description="Carboxymuconolactone decarboxylase-like" evidence="2">
    <location>
        <begin position="78"/>
        <end position="140"/>
    </location>
</feature>
<dbReference type="Pfam" id="PF02627">
    <property type="entry name" value="CMD"/>
    <property type="match status" value="1"/>
</dbReference>
<gene>
    <name evidence="3" type="ORF">METZ01_LOCUS39885</name>
</gene>
<evidence type="ECO:0000256" key="1">
    <source>
        <dbReference type="SAM" id="MobiDB-lite"/>
    </source>
</evidence>
<dbReference type="InterPro" id="IPR029032">
    <property type="entry name" value="AhpD-like"/>
</dbReference>
<dbReference type="PANTHER" id="PTHR34846:SF5">
    <property type="entry name" value="CARBOXYMUCONOLACTONE DECARBOXYLASE-LIKE DOMAIN-CONTAINING PROTEIN"/>
    <property type="match status" value="1"/>
</dbReference>
<dbReference type="SUPFAM" id="SSF69118">
    <property type="entry name" value="AhpD-like"/>
    <property type="match status" value="2"/>
</dbReference>
<proteinExistence type="predicted"/>
<dbReference type="AlphaFoldDB" id="A0A381R5K5"/>
<dbReference type="PANTHER" id="PTHR34846">
    <property type="entry name" value="4-CARBOXYMUCONOLACTONE DECARBOXYLASE FAMILY PROTEIN (AFU_ORTHOLOGUE AFUA_6G11590)"/>
    <property type="match status" value="1"/>
</dbReference>
<sequence length="399" mass="44600">MKRFCACLFLSMLVSPVGQVIAQSRPDAPGSREPVRLTTPRIAPLPESEWTDRHRALVREYAPDGRVGNALSTLMHVPELAEAVMRFDRFLEQESALEPRHRSLLLLRTAWLTHNQYQWSVFASNGRAAGLTDAELRRIAVGPDADGWDDFDATHLRLADELYRNSYVSDQTWTTLGVRYNLLQMMEAVANVNQSTLLAMMLNSLGVQPNDWTTDRLPTDVAYRVAVPEREPPLVNPRIAPLEGRGIRVTRTFGRHPRLSAVQGGTYNFVLGASPLTDHDRELLILRIGWNCQAEYEWAKHVGSVGRARDHGLEPRLIAQGPGADGWSPFSVTLLILADELYRDAAVSNETWDAITADFDTRETISALMTVSTYRLVSMSLNAFGVQILETDEGLPDIP</sequence>